<dbReference type="GO" id="GO:0015031">
    <property type="term" value="P:protein transport"/>
    <property type="evidence" value="ECO:0007669"/>
    <property type="project" value="UniProtKB-UniRule"/>
</dbReference>
<dbReference type="Gene3D" id="1.20.58.1590">
    <property type="entry name" value="Tethering factor for nuclear proteasome Cut8/Sts1"/>
    <property type="match status" value="1"/>
</dbReference>
<dbReference type="EMBL" id="BTGB01000001">
    <property type="protein sequence ID" value="GMM43598.1"/>
    <property type="molecule type" value="Genomic_DNA"/>
</dbReference>
<sequence length="308" mass="36465">MAPIINPIQNENSLTRNNIIPKRMINKRKFENNNETSNNNRMNFISLEQIKNKQNRIIKRKRDINNLIIGQKLPINRIIETLNKEKLQLLINKLINEKPEINNLILNLSPVIEPNDALNQLNEKLEIILKNLPYKVEINSDYSFLRVKYFVNDFFQSLSEFSLNYLPPIENNLIISINFLKKFLIEIFHKLPNFNTVEFKYFYNLTIDKFNLILENSINQFLTEKKQNLLLIINENWLDEFKLINKLNNNNFIKIENLIENEINDYNNSSSIILNDNQPVNLVQKENKLQGLDSLLNFAYQTNTVDNI</sequence>
<keyword evidence="4 5" id="KW-0539">Nucleus</keyword>
<accession>A0AAV5QXD4</accession>
<keyword evidence="3 5" id="KW-0653">Protein transport</keyword>
<dbReference type="GO" id="GO:0031144">
    <property type="term" value="P:proteasome localization"/>
    <property type="evidence" value="ECO:0007669"/>
    <property type="project" value="UniProtKB-UniRule"/>
</dbReference>
<gene>
    <name evidence="6" type="ORF">DAPK24_001730</name>
</gene>
<dbReference type="GO" id="GO:0071630">
    <property type="term" value="P:nuclear protein quality control by the ubiquitin-proteasome system"/>
    <property type="evidence" value="ECO:0007669"/>
    <property type="project" value="UniProtKB-UniRule"/>
</dbReference>
<dbReference type="InterPro" id="IPR038422">
    <property type="entry name" value="Cut8/Sts1_sf"/>
</dbReference>
<keyword evidence="5" id="KW-0963">Cytoplasm</keyword>
<comment type="function">
    <text evidence="5">Involved in ubiquitin-mediated protein degradation. Regulatory factor in the ubiquitin/proteasome pathway that controls the turnover of proteasome substrates. Targets proteasomes to the nucleus and facilitates the degradation of nuclear proteins.</text>
</comment>
<reference evidence="6 7" key="1">
    <citation type="journal article" date="2023" name="Elife">
        <title>Identification of key yeast species and microbe-microbe interactions impacting larval growth of Drosophila in the wild.</title>
        <authorList>
            <person name="Mure A."/>
            <person name="Sugiura Y."/>
            <person name="Maeda R."/>
            <person name="Honda K."/>
            <person name="Sakurai N."/>
            <person name="Takahashi Y."/>
            <person name="Watada M."/>
            <person name="Katoh T."/>
            <person name="Gotoh A."/>
            <person name="Gotoh Y."/>
            <person name="Taniguchi I."/>
            <person name="Nakamura K."/>
            <person name="Hayashi T."/>
            <person name="Katayama T."/>
            <person name="Uemura T."/>
            <person name="Hattori Y."/>
        </authorList>
    </citation>
    <scope>NUCLEOTIDE SEQUENCE [LARGE SCALE GENOMIC DNA]</scope>
    <source>
        <strain evidence="6 7">PK-24</strain>
    </source>
</reference>
<comment type="caution">
    <text evidence="6">The sequence shown here is derived from an EMBL/GenBank/DDBJ whole genome shotgun (WGS) entry which is preliminary data.</text>
</comment>
<comment type="subunit">
    <text evidence="5">Binds the proteasome.</text>
</comment>
<evidence type="ECO:0000313" key="7">
    <source>
        <dbReference type="Proteomes" id="UP001378960"/>
    </source>
</evidence>
<dbReference type="PANTHER" id="PTHR28032">
    <property type="entry name" value="FI02826P"/>
    <property type="match status" value="1"/>
</dbReference>
<dbReference type="GO" id="GO:0005737">
    <property type="term" value="C:cytoplasm"/>
    <property type="evidence" value="ECO:0007669"/>
    <property type="project" value="UniProtKB-SubCell"/>
</dbReference>
<dbReference type="Proteomes" id="UP001378960">
    <property type="component" value="Unassembled WGS sequence"/>
</dbReference>
<protein>
    <recommendedName>
        <fullName evidence="2 5">Tethering factor for nuclear proteasome STS1</fullName>
    </recommendedName>
</protein>
<keyword evidence="7" id="KW-1185">Reference proteome</keyword>
<dbReference type="GO" id="GO:0070628">
    <property type="term" value="F:proteasome binding"/>
    <property type="evidence" value="ECO:0007669"/>
    <property type="project" value="TreeGrafter"/>
</dbReference>
<keyword evidence="5" id="KW-0813">Transport</keyword>
<evidence type="ECO:0000256" key="5">
    <source>
        <dbReference type="RuleBase" id="RU368013"/>
    </source>
</evidence>
<dbReference type="AlphaFoldDB" id="A0AAV5QXD4"/>
<comment type="subcellular location">
    <subcellularLocation>
        <location evidence="5">Cytoplasm</location>
    </subcellularLocation>
    <subcellularLocation>
        <location evidence="5">Nucleus</location>
    </subcellularLocation>
</comment>
<dbReference type="InterPro" id="IPR013868">
    <property type="entry name" value="Cut8/Sts1_fam"/>
</dbReference>
<evidence type="ECO:0000256" key="2">
    <source>
        <dbReference type="ARBA" id="ARBA00016204"/>
    </source>
</evidence>
<evidence type="ECO:0000313" key="6">
    <source>
        <dbReference type="EMBL" id="GMM43598.1"/>
    </source>
</evidence>
<comment type="similarity">
    <text evidence="1 5">Belongs to the cut8/STS1 family.</text>
</comment>
<evidence type="ECO:0000256" key="3">
    <source>
        <dbReference type="ARBA" id="ARBA00022927"/>
    </source>
</evidence>
<evidence type="ECO:0000256" key="4">
    <source>
        <dbReference type="ARBA" id="ARBA00023242"/>
    </source>
</evidence>
<name>A0AAV5QXD4_PICKL</name>
<dbReference type="Pfam" id="PF08559">
    <property type="entry name" value="Cut8"/>
    <property type="match status" value="1"/>
</dbReference>
<proteinExistence type="inferred from homology"/>
<evidence type="ECO:0000256" key="1">
    <source>
        <dbReference type="ARBA" id="ARBA00006199"/>
    </source>
</evidence>
<dbReference type="GO" id="GO:0031965">
    <property type="term" value="C:nuclear membrane"/>
    <property type="evidence" value="ECO:0007669"/>
    <property type="project" value="TreeGrafter"/>
</dbReference>
<dbReference type="PANTHER" id="PTHR28032:SF1">
    <property type="entry name" value="FI02826P"/>
    <property type="match status" value="1"/>
</dbReference>
<organism evidence="6 7">
    <name type="scientific">Pichia kluyveri</name>
    <name type="common">Yeast</name>
    <dbReference type="NCBI Taxonomy" id="36015"/>
    <lineage>
        <taxon>Eukaryota</taxon>
        <taxon>Fungi</taxon>
        <taxon>Dikarya</taxon>
        <taxon>Ascomycota</taxon>
        <taxon>Saccharomycotina</taxon>
        <taxon>Pichiomycetes</taxon>
        <taxon>Pichiales</taxon>
        <taxon>Pichiaceae</taxon>
        <taxon>Pichia</taxon>
    </lineage>
</organism>